<dbReference type="PANTHER" id="PTHR43214:SF24">
    <property type="entry name" value="TRANSCRIPTIONAL REGULATORY PROTEIN NARL-RELATED"/>
    <property type="match status" value="1"/>
</dbReference>
<evidence type="ECO:0000259" key="6">
    <source>
        <dbReference type="PROSITE" id="PS50043"/>
    </source>
</evidence>
<dbReference type="eggNOG" id="COG2197">
    <property type="taxonomic scope" value="Bacteria"/>
</dbReference>
<keyword evidence="3" id="KW-0238">DNA-binding</keyword>
<proteinExistence type="predicted"/>
<keyword evidence="9" id="KW-1185">Reference proteome</keyword>
<dbReference type="CDD" id="cd06170">
    <property type="entry name" value="LuxR_C_like"/>
    <property type="match status" value="1"/>
</dbReference>
<dbReference type="SUPFAM" id="SSF52172">
    <property type="entry name" value="CheY-like"/>
    <property type="match status" value="1"/>
</dbReference>
<name>D2Q2Q8_KRIFD</name>
<dbReference type="EMBL" id="CP001736">
    <property type="protein sequence ID" value="ADB30239.1"/>
    <property type="molecule type" value="Genomic_DNA"/>
</dbReference>
<keyword evidence="1 5" id="KW-0597">Phosphoprotein</keyword>
<dbReference type="OrthoDB" id="3821207at2"/>
<protein>
    <submittedName>
        <fullName evidence="8">Two component transcriptional regulator, LuxR family</fullName>
    </submittedName>
</protein>
<dbReference type="InterPro" id="IPR016032">
    <property type="entry name" value="Sig_transdc_resp-reg_C-effctor"/>
</dbReference>
<dbReference type="STRING" id="479435.Kfla_1135"/>
<dbReference type="GO" id="GO:0003677">
    <property type="term" value="F:DNA binding"/>
    <property type="evidence" value="ECO:0007669"/>
    <property type="project" value="UniProtKB-KW"/>
</dbReference>
<dbReference type="PANTHER" id="PTHR43214">
    <property type="entry name" value="TWO-COMPONENT RESPONSE REGULATOR"/>
    <property type="match status" value="1"/>
</dbReference>
<evidence type="ECO:0000259" key="7">
    <source>
        <dbReference type="PROSITE" id="PS50110"/>
    </source>
</evidence>
<reference evidence="8 9" key="2">
    <citation type="journal article" date="2010" name="Stand. Genomic Sci.">
        <title>Complete genome sequence of Kribbella flavida type strain (IFO 14399).</title>
        <authorList>
            <person name="Pukall R."/>
            <person name="Lapidus A."/>
            <person name="Glavina Del Rio T."/>
            <person name="Copeland A."/>
            <person name="Tice H."/>
            <person name="Cheng J.-F."/>
            <person name="Lucas S."/>
            <person name="Chen F."/>
            <person name="Nolan M."/>
            <person name="LaButti K."/>
            <person name="Pati A."/>
            <person name="Ivanova N."/>
            <person name="Mavrommatis K."/>
            <person name="Mikhailova N."/>
            <person name="Pitluck S."/>
            <person name="Bruce D."/>
            <person name="Goodwin L."/>
            <person name="Land M."/>
            <person name="Hauser L."/>
            <person name="Chang Y.-J."/>
            <person name="Jeffries C.D."/>
            <person name="Chen A."/>
            <person name="Palaniappan K."/>
            <person name="Chain P."/>
            <person name="Rohde M."/>
            <person name="Goeker M."/>
            <person name="Bristow J."/>
            <person name="Eisen J.A."/>
            <person name="Markowitz V."/>
            <person name="Hugenholtz P."/>
            <person name="Kyrpides N.C."/>
            <person name="Klenk H.-P."/>
            <person name="Brettin T."/>
        </authorList>
    </citation>
    <scope>NUCLEOTIDE SEQUENCE [LARGE SCALE GENOMIC DNA]</scope>
    <source>
        <strain evidence="9">DSM 17836 / JCM 10339 / NBRC 14399</strain>
    </source>
</reference>
<dbReference type="PRINTS" id="PR00038">
    <property type="entry name" value="HTHLUXR"/>
</dbReference>
<dbReference type="InterPro" id="IPR039420">
    <property type="entry name" value="WalR-like"/>
</dbReference>
<dbReference type="HOGENOM" id="CLU_000445_90_10_11"/>
<dbReference type="SMART" id="SM00448">
    <property type="entry name" value="REC"/>
    <property type="match status" value="1"/>
</dbReference>
<accession>D2Q2Q8</accession>
<dbReference type="SMART" id="SM00421">
    <property type="entry name" value="HTH_LUXR"/>
    <property type="match status" value="1"/>
</dbReference>
<dbReference type="SUPFAM" id="SSF46894">
    <property type="entry name" value="C-terminal effector domain of the bipartite response regulators"/>
    <property type="match status" value="1"/>
</dbReference>
<evidence type="ECO:0000256" key="2">
    <source>
        <dbReference type="ARBA" id="ARBA00023015"/>
    </source>
</evidence>
<dbReference type="GO" id="GO:0006355">
    <property type="term" value="P:regulation of DNA-templated transcription"/>
    <property type="evidence" value="ECO:0007669"/>
    <property type="project" value="InterPro"/>
</dbReference>
<evidence type="ECO:0000256" key="4">
    <source>
        <dbReference type="ARBA" id="ARBA00023163"/>
    </source>
</evidence>
<sequence length="216" mass="23209">MIRVLVVDDQDLVRAGLRLLIDNTDDLRVVGEASDGREALALAREHQPDVVLMDLQMPVMGGVETTAAIRADPLLKDTPVVVLTTFDHDADVVDAVQAGASGYLLKDLAADELRGAIRTAVTGGAPIAPKVAKLMMHRISRMPSRKVQEETLAGLTARELDILAHVGRGLSNEEIGQALFLSPETARTYVSRLLAKLGVRDRSQLVVLAHKAGLVD</sequence>
<dbReference type="Gene3D" id="3.40.50.2300">
    <property type="match status" value="1"/>
</dbReference>
<dbReference type="RefSeq" id="WP_012918795.1">
    <property type="nucleotide sequence ID" value="NC_013729.1"/>
</dbReference>
<dbReference type="CDD" id="cd17535">
    <property type="entry name" value="REC_NarL-like"/>
    <property type="match status" value="1"/>
</dbReference>
<evidence type="ECO:0000256" key="3">
    <source>
        <dbReference type="ARBA" id="ARBA00023125"/>
    </source>
</evidence>
<dbReference type="InterPro" id="IPR000792">
    <property type="entry name" value="Tscrpt_reg_LuxR_C"/>
</dbReference>
<dbReference type="Pfam" id="PF00072">
    <property type="entry name" value="Response_reg"/>
    <property type="match status" value="1"/>
</dbReference>
<organism evidence="8 9">
    <name type="scientific">Kribbella flavida (strain DSM 17836 / JCM 10339 / NBRC 14399)</name>
    <dbReference type="NCBI Taxonomy" id="479435"/>
    <lineage>
        <taxon>Bacteria</taxon>
        <taxon>Bacillati</taxon>
        <taxon>Actinomycetota</taxon>
        <taxon>Actinomycetes</taxon>
        <taxon>Propionibacteriales</taxon>
        <taxon>Kribbellaceae</taxon>
        <taxon>Kribbella</taxon>
    </lineage>
</organism>
<keyword evidence="4" id="KW-0804">Transcription</keyword>
<feature type="modified residue" description="4-aspartylphosphate" evidence="5">
    <location>
        <position position="54"/>
    </location>
</feature>
<feature type="domain" description="HTH luxR-type" evidence="6">
    <location>
        <begin position="148"/>
        <end position="213"/>
    </location>
</feature>
<dbReference type="InterPro" id="IPR001789">
    <property type="entry name" value="Sig_transdc_resp-reg_receiver"/>
</dbReference>
<evidence type="ECO:0000313" key="9">
    <source>
        <dbReference type="Proteomes" id="UP000007967"/>
    </source>
</evidence>
<dbReference type="InterPro" id="IPR011006">
    <property type="entry name" value="CheY-like_superfamily"/>
</dbReference>
<evidence type="ECO:0000256" key="1">
    <source>
        <dbReference type="ARBA" id="ARBA00022553"/>
    </source>
</evidence>
<dbReference type="Pfam" id="PF00196">
    <property type="entry name" value="GerE"/>
    <property type="match status" value="1"/>
</dbReference>
<evidence type="ECO:0000313" key="8">
    <source>
        <dbReference type="EMBL" id="ADB30239.1"/>
    </source>
</evidence>
<keyword evidence="2" id="KW-0805">Transcription regulation</keyword>
<dbReference type="GO" id="GO:0000160">
    <property type="term" value="P:phosphorelay signal transduction system"/>
    <property type="evidence" value="ECO:0007669"/>
    <property type="project" value="InterPro"/>
</dbReference>
<dbReference type="PROSITE" id="PS50043">
    <property type="entry name" value="HTH_LUXR_2"/>
    <property type="match status" value="1"/>
</dbReference>
<dbReference type="KEGG" id="kfl:Kfla_1135"/>
<dbReference type="AlphaFoldDB" id="D2Q2Q8"/>
<evidence type="ECO:0000256" key="5">
    <source>
        <dbReference type="PROSITE-ProRule" id="PRU00169"/>
    </source>
</evidence>
<dbReference type="InterPro" id="IPR058245">
    <property type="entry name" value="NreC/VraR/RcsB-like_REC"/>
</dbReference>
<dbReference type="Proteomes" id="UP000007967">
    <property type="component" value="Chromosome"/>
</dbReference>
<feature type="domain" description="Response regulatory" evidence="7">
    <location>
        <begin position="3"/>
        <end position="121"/>
    </location>
</feature>
<gene>
    <name evidence="8" type="ordered locus">Kfla_1135</name>
</gene>
<dbReference type="PROSITE" id="PS50110">
    <property type="entry name" value="RESPONSE_REGULATORY"/>
    <property type="match status" value="1"/>
</dbReference>
<reference evidence="9" key="1">
    <citation type="submission" date="2009-09" db="EMBL/GenBank/DDBJ databases">
        <title>The complete genome of Kribbella flavida DSM 17836.</title>
        <authorList>
            <consortium name="US DOE Joint Genome Institute (JGI-PGF)"/>
            <person name="Lucas S."/>
            <person name="Copeland A."/>
            <person name="Lapidus A."/>
            <person name="Glavina del Rio T."/>
            <person name="Dalin E."/>
            <person name="Tice H."/>
            <person name="Bruce D."/>
            <person name="Goodwin L."/>
            <person name="Pitluck S."/>
            <person name="Kyrpides N."/>
            <person name="Mavromatis K."/>
            <person name="Ivanova N."/>
            <person name="Saunders E."/>
            <person name="Brettin T."/>
            <person name="Detter J.C."/>
            <person name="Han C."/>
            <person name="Larimer F."/>
            <person name="Land M."/>
            <person name="Hauser L."/>
            <person name="Markowitz V."/>
            <person name="Cheng J.-F."/>
            <person name="Hugenholtz P."/>
            <person name="Woyke T."/>
            <person name="Wu D."/>
            <person name="Pukall R."/>
            <person name="Klenk H.-P."/>
            <person name="Eisen J.A."/>
        </authorList>
    </citation>
    <scope>NUCLEOTIDE SEQUENCE [LARGE SCALE GENOMIC DNA]</scope>
    <source>
        <strain evidence="9">DSM 17836 / JCM 10339 / NBRC 14399</strain>
    </source>
</reference>